<dbReference type="EMBL" id="CAEZVN010000025">
    <property type="protein sequence ID" value="CAB4629429.1"/>
    <property type="molecule type" value="Genomic_DNA"/>
</dbReference>
<protein>
    <submittedName>
        <fullName evidence="5">Unannotated protein</fullName>
    </submittedName>
</protein>
<evidence type="ECO:0000256" key="1">
    <source>
        <dbReference type="ARBA" id="ARBA00008725"/>
    </source>
</evidence>
<dbReference type="CDD" id="cd13565">
    <property type="entry name" value="PBP2_PstS"/>
    <property type="match status" value="1"/>
</dbReference>
<dbReference type="AlphaFoldDB" id="A0A6J6IZM9"/>
<dbReference type="PIRSF" id="PIRSF002756">
    <property type="entry name" value="PstS"/>
    <property type="match status" value="1"/>
</dbReference>
<accession>A0A6J6IZM9</accession>
<proteinExistence type="inferred from homology"/>
<comment type="similarity">
    <text evidence="1">Belongs to the PstS family.</text>
</comment>
<dbReference type="InterPro" id="IPR005673">
    <property type="entry name" value="ABC_phos-bd_PstS"/>
</dbReference>
<dbReference type="PANTHER" id="PTHR42996">
    <property type="entry name" value="PHOSPHATE-BINDING PROTEIN PSTS"/>
    <property type="match status" value="1"/>
</dbReference>
<gene>
    <name evidence="5" type="ORF">UFOPK2001_00421</name>
</gene>
<dbReference type="GO" id="GO:0043190">
    <property type="term" value="C:ATP-binding cassette (ABC) transporter complex"/>
    <property type="evidence" value="ECO:0007669"/>
    <property type="project" value="InterPro"/>
</dbReference>
<dbReference type="Gene3D" id="3.40.190.10">
    <property type="entry name" value="Periplasmic binding protein-like II"/>
    <property type="match status" value="2"/>
</dbReference>
<sequence length="329" mass="33800">MKRSLVGILAAVALVGTIGLTGTAASAATTLKSSGSSFANGIMQACKTNVGGVDLTYTSTGSGTGRSQFAAKTTDFGMSDGLFTAGTQPANFVYVPLVGGPVAIVLNVPGVKNLNLTGDLIGQLYTGKITKWNDAQIAKINKGVKLPALAVQPVYRSGSSGTSENFTNFLAQTATGWKTNGTFASANTVVGTSAATSTVLVTTVKSTSGAFGYADLSDVAAAGLNFAAVLNGAKQYIKPDVRSAKAFLAVQRVNNNGTLTYDYKTPVRGAYPVSLISYALAFKNGNKDVQNYLKAFVNTCAPTEGAKLSYVAIDGKLKAKALDLIDLIG</sequence>
<organism evidence="5">
    <name type="scientific">freshwater metagenome</name>
    <dbReference type="NCBI Taxonomy" id="449393"/>
    <lineage>
        <taxon>unclassified sequences</taxon>
        <taxon>metagenomes</taxon>
        <taxon>ecological metagenomes</taxon>
    </lineage>
</organism>
<evidence type="ECO:0000256" key="2">
    <source>
        <dbReference type="ARBA" id="ARBA00022448"/>
    </source>
</evidence>
<name>A0A6J6IZM9_9ZZZZ</name>
<evidence type="ECO:0000256" key="3">
    <source>
        <dbReference type="ARBA" id="ARBA00022592"/>
    </source>
</evidence>
<dbReference type="Pfam" id="PF12849">
    <property type="entry name" value="PBP_like_2"/>
    <property type="match status" value="1"/>
</dbReference>
<feature type="domain" description="PBP" evidence="4">
    <location>
        <begin position="24"/>
        <end position="297"/>
    </location>
</feature>
<dbReference type="GO" id="GO:0042301">
    <property type="term" value="F:phosphate ion binding"/>
    <property type="evidence" value="ECO:0007669"/>
    <property type="project" value="InterPro"/>
</dbReference>
<dbReference type="PANTHER" id="PTHR42996:SF1">
    <property type="entry name" value="PHOSPHATE-BINDING PROTEIN PSTS"/>
    <property type="match status" value="1"/>
</dbReference>
<dbReference type="GO" id="GO:0035435">
    <property type="term" value="P:phosphate ion transmembrane transport"/>
    <property type="evidence" value="ECO:0007669"/>
    <property type="project" value="InterPro"/>
</dbReference>
<keyword evidence="2" id="KW-0813">Transport</keyword>
<dbReference type="SUPFAM" id="SSF53850">
    <property type="entry name" value="Periplasmic binding protein-like II"/>
    <property type="match status" value="1"/>
</dbReference>
<keyword evidence="3" id="KW-0592">Phosphate transport</keyword>
<dbReference type="InterPro" id="IPR050962">
    <property type="entry name" value="Phosphate-bind_PstS"/>
</dbReference>
<reference evidence="5" key="1">
    <citation type="submission" date="2020-05" db="EMBL/GenBank/DDBJ databases">
        <authorList>
            <person name="Chiriac C."/>
            <person name="Salcher M."/>
            <person name="Ghai R."/>
            <person name="Kavagutti S V."/>
        </authorList>
    </citation>
    <scope>NUCLEOTIDE SEQUENCE</scope>
</reference>
<evidence type="ECO:0000313" key="5">
    <source>
        <dbReference type="EMBL" id="CAB4629429.1"/>
    </source>
</evidence>
<dbReference type="InterPro" id="IPR024370">
    <property type="entry name" value="PBP_domain"/>
</dbReference>
<evidence type="ECO:0000259" key="4">
    <source>
        <dbReference type="Pfam" id="PF12849"/>
    </source>
</evidence>